<dbReference type="AlphaFoldDB" id="A0A0M3HX94"/>
<accession>A0A0M3HX94</accession>
<protein>
    <submittedName>
        <fullName evidence="2">Lipoprotein</fullName>
    </submittedName>
</protein>
<name>A0A0M3HX94_ASCLU</name>
<organism evidence="1 2">
    <name type="scientific">Ascaris lumbricoides</name>
    <name type="common">Giant roundworm</name>
    <dbReference type="NCBI Taxonomy" id="6252"/>
    <lineage>
        <taxon>Eukaryota</taxon>
        <taxon>Metazoa</taxon>
        <taxon>Ecdysozoa</taxon>
        <taxon>Nematoda</taxon>
        <taxon>Chromadorea</taxon>
        <taxon>Rhabditida</taxon>
        <taxon>Spirurina</taxon>
        <taxon>Ascaridomorpha</taxon>
        <taxon>Ascaridoidea</taxon>
        <taxon>Ascarididae</taxon>
        <taxon>Ascaris</taxon>
    </lineage>
</organism>
<dbReference type="WBParaSite" id="ALUE_0000790401-mRNA-1">
    <property type="protein sequence ID" value="ALUE_0000790401-mRNA-1"/>
    <property type="gene ID" value="ALUE_0000790401"/>
</dbReference>
<dbReference type="Proteomes" id="UP000036681">
    <property type="component" value="Unplaced"/>
</dbReference>
<reference evidence="2" key="1">
    <citation type="submission" date="2017-02" db="UniProtKB">
        <authorList>
            <consortium name="WormBaseParasite"/>
        </authorList>
    </citation>
    <scope>IDENTIFICATION</scope>
</reference>
<sequence>MSHDLFQVYDATFLDAYDDLGSSRNYPQTSYKLKSVAGKMRSGSAGSLELSSFTPNEVRAKIEGTIGV</sequence>
<keyword evidence="1" id="KW-1185">Reference proteome</keyword>
<evidence type="ECO:0000313" key="2">
    <source>
        <dbReference type="WBParaSite" id="ALUE_0000790401-mRNA-1"/>
    </source>
</evidence>
<proteinExistence type="predicted"/>
<evidence type="ECO:0000313" key="1">
    <source>
        <dbReference type="Proteomes" id="UP000036681"/>
    </source>
</evidence>